<proteinExistence type="predicted"/>
<dbReference type="PROSITE" id="PS51257">
    <property type="entry name" value="PROKAR_LIPOPROTEIN"/>
    <property type="match status" value="1"/>
</dbReference>
<accession>A0A2A2K1L3</accession>
<evidence type="ECO:0000256" key="1">
    <source>
        <dbReference type="SAM" id="MobiDB-lite"/>
    </source>
</evidence>
<feature type="region of interest" description="Disordered" evidence="1">
    <location>
        <begin position="56"/>
        <end position="123"/>
    </location>
</feature>
<feature type="signal peptide" evidence="2">
    <location>
        <begin position="1"/>
        <end position="19"/>
    </location>
</feature>
<feature type="chain" id="PRO_5013262848" evidence="2">
    <location>
        <begin position="20"/>
        <end position="123"/>
    </location>
</feature>
<keyword evidence="2" id="KW-0732">Signal</keyword>
<reference evidence="3 4" key="1">
    <citation type="journal article" date="2017" name="Curr. Biol.">
        <title>Genome architecture and evolution of a unichromosomal asexual nematode.</title>
        <authorList>
            <person name="Fradin H."/>
            <person name="Zegar C."/>
            <person name="Gutwein M."/>
            <person name="Lucas J."/>
            <person name="Kovtun M."/>
            <person name="Corcoran D."/>
            <person name="Baugh L.R."/>
            <person name="Kiontke K."/>
            <person name="Gunsalus K."/>
            <person name="Fitch D.H."/>
            <person name="Piano F."/>
        </authorList>
    </citation>
    <scope>NUCLEOTIDE SEQUENCE [LARGE SCALE GENOMIC DNA]</scope>
    <source>
        <strain evidence="3">PF1309</strain>
    </source>
</reference>
<feature type="compositionally biased region" description="Polar residues" evidence="1">
    <location>
        <begin position="66"/>
        <end position="79"/>
    </location>
</feature>
<sequence length="123" mass="12401">MKGLAFVAAGALALAGCAGTHVKKVAVCDGKHRRPANIYGTVLPTLPVPLPLSQTSAQSMMAPGSSAATQPLPSPTAASTPVPVFPEPDAGSTPVPPIRGAKPETSAAPRTSQRTDARSYLSC</sequence>
<dbReference type="EMBL" id="LIAE01009882">
    <property type="protein sequence ID" value="PAV67814.1"/>
    <property type="molecule type" value="Genomic_DNA"/>
</dbReference>
<organism evidence="3 4">
    <name type="scientific">Diploscapter pachys</name>
    <dbReference type="NCBI Taxonomy" id="2018661"/>
    <lineage>
        <taxon>Eukaryota</taxon>
        <taxon>Metazoa</taxon>
        <taxon>Ecdysozoa</taxon>
        <taxon>Nematoda</taxon>
        <taxon>Chromadorea</taxon>
        <taxon>Rhabditida</taxon>
        <taxon>Rhabditina</taxon>
        <taxon>Rhabditomorpha</taxon>
        <taxon>Rhabditoidea</taxon>
        <taxon>Rhabditidae</taxon>
        <taxon>Diploscapter</taxon>
    </lineage>
</organism>
<keyword evidence="4" id="KW-1185">Reference proteome</keyword>
<evidence type="ECO:0000256" key="2">
    <source>
        <dbReference type="SAM" id="SignalP"/>
    </source>
</evidence>
<protein>
    <submittedName>
        <fullName evidence="3">Uncharacterized protein</fullName>
    </submittedName>
</protein>
<name>A0A2A2K1L3_9BILA</name>
<comment type="caution">
    <text evidence="3">The sequence shown here is derived from an EMBL/GenBank/DDBJ whole genome shotgun (WGS) entry which is preliminary data.</text>
</comment>
<dbReference type="Proteomes" id="UP000218231">
    <property type="component" value="Unassembled WGS sequence"/>
</dbReference>
<evidence type="ECO:0000313" key="4">
    <source>
        <dbReference type="Proteomes" id="UP000218231"/>
    </source>
</evidence>
<evidence type="ECO:0000313" key="3">
    <source>
        <dbReference type="EMBL" id="PAV67814.1"/>
    </source>
</evidence>
<gene>
    <name evidence="3" type="ORF">WR25_02684</name>
</gene>
<dbReference type="AlphaFoldDB" id="A0A2A2K1L3"/>